<evidence type="ECO:0000313" key="1">
    <source>
        <dbReference type="EMBL" id="GJU00071.1"/>
    </source>
</evidence>
<evidence type="ECO:0000313" key="2">
    <source>
        <dbReference type="Proteomes" id="UP001151760"/>
    </source>
</evidence>
<reference evidence="1" key="1">
    <citation type="journal article" date="2022" name="Int. J. Mol. Sci.">
        <title>Draft Genome of Tanacetum Coccineum: Genomic Comparison of Closely Related Tanacetum-Family Plants.</title>
        <authorList>
            <person name="Yamashiro T."/>
            <person name="Shiraishi A."/>
            <person name="Nakayama K."/>
            <person name="Satake H."/>
        </authorList>
    </citation>
    <scope>NUCLEOTIDE SEQUENCE</scope>
</reference>
<protein>
    <submittedName>
        <fullName evidence="1">Uncharacterized protein</fullName>
    </submittedName>
</protein>
<sequence length="73" mass="8126">MIQRREMNALKGSQKNVHVFLIYGFCSLSIRVAPDPKQLLSTAACETQSADVAVPRGLTWDLHADVARHVAHR</sequence>
<keyword evidence="2" id="KW-1185">Reference proteome</keyword>
<dbReference type="EMBL" id="BQNB010020828">
    <property type="protein sequence ID" value="GJU00071.1"/>
    <property type="molecule type" value="Genomic_DNA"/>
</dbReference>
<proteinExistence type="predicted"/>
<comment type="caution">
    <text evidence="1">The sequence shown here is derived from an EMBL/GenBank/DDBJ whole genome shotgun (WGS) entry which is preliminary data.</text>
</comment>
<name>A0ABQ5IIQ0_9ASTR</name>
<organism evidence="1 2">
    <name type="scientific">Tanacetum coccineum</name>
    <dbReference type="NCBI Taxonomy" id="301880"/>
    <lineage>
        <taxon>Eukaryota</taxon>
        <taxon>Viridiplantae</taxon>
        <taxon>Streptophyta</taxon>
        <taxon>Embryophyta</taxon>
        <taxon>Tracheophyta</taxon>
        <taxon>Spermatophyta</taxon>
        <taxon>Magnoliopsida</taxon>
        <taxon>eudicotyledons</taxon>
        <taxon>Gunneridae</taxon>
        <taxon>Pentapetalae</taxon>
        <taxon>asterids</taxon>
        <taxon>campanulids</taxon>
        <taxon>Asterales</taxon>
        <taxon>Asteraceae</taxon>
        <taxon>Asteroideae</taxon>
        <taxon>Anthemideae</taxon>
        <taxon>Anthemidinae</taxon>
        <taxon>Tanacetum</taxon>
    </lineage>
</organism>
<dbReference type="Proteomes" id="UP001151760">
    <property type="component" value="Unassembled WGS sequence"/>
</dbReference>
<reference evidence="1" key="2">
    <citation type="submission" date="2022-01" db="EMBL/GenBank/DDBJ databases">
        <authorList>
            <person name="Yamashiro T."/>
            <person name="Shiraishi A."/>
            <person name="Satake H."/>
            <person name="Nakayama K."/>
        </authorList>
    </citation>
    <scope>NUCLEOTIDE SEQUENCE</scope>
</reference>
<accession>A0ABQ5IIQ0</accession>
<gene>
    <name evidence="1" type="ORF">Tco_1110409</name>
</gene>